<evidence type="ECO:0000256" key="1">
    <source>
        <dbReference type="SAM" id="MobiDB-lite"/>
    </source>
</evidence>
<feature type="compositionally biased region" description="Basic residues" evidence="1">
    <location>
        <begin position="1"/>
        <end position="11"/>
    </location>
</feature>
<dbReference type="EMBL" id="JBHSGF010000001">
    <property type="protein sequence ID" value="MFC4553997.1"/>
    <property type="molecule type" value="Genomic_DNA"/>
</dbReference>
<evidence type="ECO:0000313" key="2">
    <source>
        <dbReference type="EMBL" id="MFC4553997.1"/>
    </source>
</evidence>
<reference evidence="3" key="1">
    <citation type="journal article" date="2019" name="Int. J. Syst. Evol. Microbiol.">
        <title>The Global Catalogue of Microorganisms (GCM) 10K type strain sequencing project: providing services to taxonomists for standard genome sequencing and annotation.</title>
        <authorList>
            <consortium name="The Broad Institute Genomics Platform"/>
            <consortium name="The Broad Institute Genome Sequencing Center for Infectious Disease"/>
            <person name="Wu L."/>
            <person name="Ma J."/>
        </authorList>
    </citation>
    <scope>NUCLEOTIDE SEQUENCE [LARGE SCALE GENOMIC DNA]</scope>
    <source>
        <strain evidence="3">JCM 3369</strain>
    </source>
</reference>
<comment type="caution">
    <text evidence="2">The sequence shown here is derived from an EMBL/GenBank/DDBJ whole genome shotgun (WGS) entry which is preliminary data.</text>
</comment>
<evidence type="ECO:0000313" key="3">
    <source>
        <dbReference type="Proteomes" id="UP001595955"/>
    </source>
</evidence>
<feature type="compositionally biased region" description="Low complexity" evidence="1">
    <location>
        <begin position="19"/>
        <end position="32"/>
    </location>
</feature>
<keyword evidence="3" id="KW-1185">Reference proteome</keyword>
<feature type="compositionally biased region" description="Basic and acidic residues" evidence="1">
    <location>
        <begin position="104"/>
        <end position="122"/>
    </location>
</feature>
<name>A0ABV9D5E4_9MICO</name>
<accession>A0ABV9D5E4</accession>
<sequence>MATRRGRHRRVVAPVTRLAAPTPGAPGDAAQDAGDRPAETTQDAGPATPGLPPGKRPAGERSGAPTPVPEDRATPGPTEPATPVREPVLPDRASEDSDTAWGEYRGDSNDDRLRRDKPPHWG</sequence>
<organism evidence="2 3">
    <name type="scientific">Georgenia faecalis</name>
    <dbReference type="NCBI Taxonomy" id="2483799"/>
    <lineage>
        <taxon>Bacteria</taxon>
        <taxon>Bacillati</taxon>
        <taxon>Actinomycetota</taxon>
        <taxon>Actinomycetes</taxon>
        <taxon>Micrococcales</taxon>
        <taxon>Bogoriellaceae</taxon>
        <taxon>Georgenia</taxon>
    </lineage>
</organism>
<dbReference type="RefSeq" id="WP_122823212.1">
    <property type="nucleotide sequence ID" value="NZ_CP033325.1"/>
</dbReference>
<dbReference type="Proteomes" id="UP001595955">
    <property type="component" value="Unassembled WGS sequence"/>
</dbReference>
<proteinExistence type="predicted"/>
<protein>
    <submittedName>
        <fullName evidence="2">Uncharacterized protein</fullName>
    </submittedName>
</protein>
<feature type="region of interest" description="Disordered" evidence="1">
    <location>
        <begin position="1"/>
        <end position="122"/>
    </location>
</feature>
<gene>
    <name evidence="2" type="ORF">ACFO3F_01935</name>
</gene>